<feature type="domain" description="TonB-dependent receptor plug" evidence="15">
    <location>
        <begin position="65"/>
        <end position="174"/>
    </location>
</feature>
<dbReference type="SUPFAM" id="SSF56935">
    <property type="entry name" value="Porins"/>
    <property type="match status" value="1"/>
</dbReference>
<evidence type="ECO:0000256" key="4">
    <source>
        <dbReference type="ARBA" id="ARBA00022496"/>
    </source>
</evidence>
<dbReference type="Proteomes" id="UP000236327">
    <property type="component" value="Unassembled WGS sequence"/>
</dbReference>
<evidence type="ECO:0000256" key="1">
    <source>
        <dbReference type="ARBA" id="ARBA00004571"/>
    </source>
</evidence>
<keyword evidence="5 11" id="KW-0812">Transmembrane</keyword>
<dbReference type="Pfam" id="PF07715">
    <property type="entry name" value="Plug"/>
    <property type="match status" value="1"/>
</dbReference>
<keyword evidence="17" id="KW-1185">Reference proteome</keyword>
<keyword evidence="2 11" id="KW-0813">Transport</keyword>
<comment type="caution">
    <text evidence="16">The sequence shown here is derived from an EMBL/GenBank/DDBJ whole genome shotgun (WGS) entry which is preliminary data.</text>
</comment>
<gene>
    <name evidence="16" type="ORF">A8V01_06595</name>
</gene>
<evidence type="ECO:0000256" key="9">
    <source>
        <dbReference type="ARBA" id="ARBA00023136"/>
    </source>
</evidence>
<dbReference type="InterPro" id="IPR012910">
    <property type="entry name" value="Plug_dom"/>
</dbReference>
<dbReference type="CDD" id="cd01347">
    <property type="entry name" value="ligand_gated_channel"/>
    <property type="match status" value="1"/>
</dbReference>
<keyword evidence="16" id="KW-0675">Receptor</keyword>
<dbReference type="PANTHER" id="PTHR32552:SF81">
    <property type="entry name" value="TONB-DEPENDENT OUTER MEMBRANE RECEPTOR"/>
    <property type="match status" value="1"/>
</dbReference>
<dbReference type="PANTHER" id="PTHR32552">
    <property type="entry name" value="FERRICHROME IRON RECEPTOR-RELATED"/>
    <property type="match status" value="1"/>
</dbReference>
<accession>A0A2K2FX75</accession>
<dbReference type="AlphaFoldDB" id="A0A2K2FX75"/>
<evidence type="ECO:0000256" key="10">
    <source>
        <dbReference type="ARBA" id="ARBA00023237"/>
    </source>
</evidence>
<feature type="domain" description="TonB-dependent receptor-like beta-barrel" evidence="14">
    <location>
        <begin position="329"/>
        <end position="729"/>
    </location>
</feature>
<keyword evidence="3 11" id="KW-1134">Transmembrane beta strand</keyword>
<evidence type="ECO:0000256" key="3">
    <source>
        <dbReference type="ARBA" id="ARBA00022452"/>
    </source>
</evidence>
<dbReference type="InterPro" id="IPR036942">
    <property type="entry name" value="Beta-barrel_TonB_sf"/>
</dbReference>
<dbReference type="InterPro" id="IPR000531">
    <property type="entry name" value="Beta-barrel_TonB"/>
</dbReference>
<evidence type="ECO:0000259" key="15">
    <source>
        <dbReference type="Pfam" id="PF07715"/>
    </source>
</evidence>
<dbReference type="EMBL" id="LYMM01000051">
    <property type="protein sequence ID" value="PNU03385.1"/>
    <property type="molecule type" value="Genomic_DNA"/>
</dbReference>
<evidence type="ECO:0000256" key="2">
    <source>
        <dbReference type="ARBA" id="ARBA00022448"/>
    </source>
</evidence>
<comment type="similarity">
    <text evidence="11 12">Belongs to the TonB-dependent receptor family.</text>
</comment>
<keyword evidence="10 11" id="KW-0998">Cell outer membrane</keyword>
<keyword evidence="6" id="KW-0408">Iron</keyword>
<feature type="chain" id="PRO_5014459133" evidence="13">
    <location>
        <begin position="29"/>
        <end position="758"/>
    </location>
</feature>
<keyword evidence="4" id="KW-0410">Iron transport</keyword>
<comment type="subcellular location">
    <subcellularLocation>
        <location evidence="1 11">Cell outer membrane</location>
        <topology evidence="1 11">Multi-pass membrane protein</topology>
    </subcellularLocation>
</comment>
<keyword evidence="7" id="KW-0406">Ion transport</keyword>
<evidence type="ECO:0000256" key="13">
    <source>
        <dbReference type="SAM" id="SignalP"/>
    </source>
</evidence>
<keyword evidence="13" id="KW-0732">Signal</keyword>
<dbReference type="Gene3D" id="2.40.170.20">
    <property type="entry name" value="TonB-dependent receptor, beta-barrel domain"/>
    <property type="match status" value="1"/>
</dbReference>
<feature type="signal peptide" evidence="13">
    <location>
        <begin position="1"/>
        <end position="28"/>
    </location>
</feature>
<dbReference type="InterPro" id="IPR039426">
    <property type="entry name" value="TonB-dep_rcpt-like"/>
</dbReference>
<evidence type="ECO:0000256" key="7">
    <source>
        <dbReference type="ARBA" id="ARBA00023065"/>
    </source>
</evidence>
<evidence type="ECO:0000313" key="17">
    <source>
        <dbReference type="Proteomes" id="UP000236327"/>
    </source>
</evidence>
<dbReference type="OrthoDB" id="7455607at2"/>
<evidence type="ECO:0000313" key="16">
    <source>
        <dbReference type="EMBL" id="PNU03385.1"/>
    </source>
</evidence>
<dbReference type="GO" id="GO:0006826">
    <property type="term" value="P:iron ion transport"/>
    <property type="evidence" value="ECO:0007669"/>
    <property type="project" value="UniProtKB-KW"/>
</dbReference>
<keyword evidence="9 11" id="KW-0472">Membrane</keyword>
<name>A0A2K2FX75_9SPHN</name>
<evidence type="ECO:0000256" key="5">
    <source>
        <dbReference type="ARBA" id="ARBA00022692"/>
    </source>
</evidence>
<dbReference type="Pfam" id="PF00593">
    <property type="entry name" value="TonB_dep_Rec_b-barrel"/>
    <property type="match status" value="1"/>
</dbReference>
<evidence type="ECO:0000256" key="11">
    <source>
        <dbReference type="PROSITE-ProRule" id="PRU01360"/>
    </source>
</evidence>
<evidence type="ECO:0000256" key="6">
    <source>
        <dbReference type="ARBA" id="ARBA00023004"/>
    </source>
</evidence>
<protein>
    <submittedName>
        <fullName evidence="16">TonB-dependent receptor</fullName>
    </submittedName>
</protein>
<organism evidence="16 17">
    <name type="scientific">Novosphingobium guangzhouense</name>
    <dbReference type="NCBI Taxonomy" id="1850347"/>
    <lineage>
        <taxon>Bacteria</taxon>
        <taxon>Pseudomonadati</taxon>
        <taxon>Pseudomonadota</taxon>
        <taxon>Alphaproteobacteria</taxon>
        <taxon>Sphingomonadales</taxon>
        <taxon>Sphingomonadaceae</taxon>
        <taxon>Novosphingobium</taxon>
    </lineage>
</organism>
<evidence type="ECO:0000259" key="14">
    <source>
        <dbReference type="Pfam" id="PF00593"/>
    </source>
</evidence>
<evidence type="ECO:0000256" key="8">
    <source>
        <dbReference type="ARBA" id="ARBA00023077"/>
    </source>
</evidence>
<keyword evidence="8 12" id="KW-0798">TonB box</keyword>
<dbReference type="PROSITE" id="PS52016">
    <property type="entry name" value="TONB_DEPENDENT_REC_3"/>
    <property type="match status" value="1"/>
</dbReference>
<evidence type="ECO:0000256" key="12">
    <source>
        <dbReference type="RuleBase" id="RU003357"/>
    </source>
</evidence>
<sequence>MLDSTRGIRARFLGAAALLAITATTVHAQEAQGTDAQTNAQANAQPAGNLGSDIIVTAQRRPERLQDVPVAVTAFSEETIRNLNLNDAIKTAQLVPGMIATHNAGLGTANAYYLRGLGNSQSVATFDPPVGTYVDNVYVARQNANNYQFFDVGRVEVLRGPQGTLFGRNTTGGAVSVIMKKPSDQFGGKFEATYGSYDRVTAKATVDLPVSERVLTKWSAYYVYDEGYLKNVTTGDRLNGERNYGFRGDLRFLPTDDLTIDLSGEYTRNTGTYLGVYAAPIASDRYKTTTTPDFYNTRNALPEGNCKGDPVNILLTTVSGNCSLTDSYAATADVNWNTDAGNLELIAGYREQEQGYINNYNGTTTNVYAAYILADKIKNHQVSTELKWTGEALDDKLKYVAGLFYLREVNHLASADFQGAATATDFNLLQDRHFRQQVETVAGYLQGDYEVVPDLTLTVGARYTYEKKTIEYFDSERFPGFGFNSGDVRAAGIPLKLTQNRVTPRFAINYKLSPSVMLYASATNGFKSGGWNGNAAVATRVLAFDPEVTWSYEGGIKSELFDRKVRINLNGYYARTRNLQITSGIVPPGETVIVSLARNAGTLVDYGLEFETVFAPVRNFEFFANGSLSHGEYSSVVILPDVSEALQISTDTRPVRTPTFQFTGGATYTIPVDALDGAVKLIGSYRHNSSYYIAVLNTAAAPREDFVDLKVSYEQNDGSFGASFGVTNLTKQETITANFLSLFPGDPRRFTGSVWFKF</sequence>
<dbReference type="RefSeq" id="WP_103097788.1">
    <property type="nucleotide sequence ID" value="NZ_LYMM01000051.1"/>
</dbReference>
<proteinExistence type="inferred from homology"/>
<reference evidence="16 17" key="1">
    <citation type="submission" date="2016-05" db="EMBL/GenBank/DDBJ databases">
        <title>Complete genome sequence of Novosphingobium guangzhouense SA925(T).</title>
        <authorList>
            <person name="Sha S."/>
        </authorList>
    </citation>
    <scope>NUCLEOTIDE SEQUENCE [LARGE SCALE GENOMIC DNA]</scope>
    <source>
        <strain evidence="16 17">SA925</strain>
    </source>
</reference>
<dbReference type="GO" id="GO:0009279">
    <property type="term" value="C:cell outer membrane"/>
    <property type="evidence" value="ECO:0007669"/>
    <property type="project" value="UniProtKB-SubCell"/>
</dbReference>